<dbReference type="EMBL" id="JACHJR010000001">
    <property type="protein sequence ID" value="MBB4947357.1"/>
    <property type="molecule type" value="Genomic_DNA"/>
</dbReference>
<gene>
    <name evidence="3" type="ORF">F4556_002892</name>
</gene>
<dbReference type="PROSITE" id="PS51318">
    <property type="entry name" value="TAT"/>
    <property type="match status" value="1"/>
</dbReference>
<dbReference type="AlphaFoldDB" id="A0A7W7SBR4"/>
<evidence type="ECO:0000256" key="1">
    <source>
        <dbReference type="SAM" id="SignalP"/>
    </source>
</evidence>
<dbReference type="SMART" id="SM00710">
    <property type="entry name" value="PbH1"/>
    <property type="match status" value="4"/>
</dbReference>
<reference evidence="3 4" key="1">
    <citation type="submission" date="2020-08" db="EMBL/GenBank/DDBJ databases">
        <title>Sequencing the genomes of 1000 actinobacteria strains.</title>
        <authorList>
            <person name="Klenk H.-P."/>
        </authorList>
    </citation>
    <scope>NUCLEOTIDE SEQUENCE [LARGE SCALE GENOMIC DNA]</scope>
    <source>
        <strain evidence="3 4">DSM 44786</strain>
    </source>
</reference>
<dbReference type="InterPro" id="IPR006311">
    <property type="entry name" value="TAT_signal"/>
</dbReference>
<feature type="signal peptide" evidence="1">
    <location>
        <begin position="1"/>
        <end position="33"/>
    </location>
</feature>
<dbReference type="RefSeq" id="WP_184915215.1">
    <property type="nucleotide sequence ID" value="NZ_JACHJR010000001.1"/>
</dbReference>
<dbReference type="Proteomes" id="UP000573327">
    <property type="component" value="Unassembled WGS sequence"/>
</dbReference>
<evidence type="ECO:0000259" key="2">
    <source>
        <dbReference type="Pfam" id="PF13229"/>
    </source>
</evidence>
<accession>A0A7W7SBR4</accession>
<dbReference type="Pfam" id="PF13229">
    <property type="entry name" value="Beta_helix"/>
    <property type="match status" value="1"/>
</dbReference>
<dbReference type="SUPFAM" id="SSF51126">
    <property type="entry name" value="Pectin lyase-like"/>
    <property type="match status" value="1"/>
</dbReference>
<dbReference type="Gene3D" id="2.160.20.10">
    <property type="entry name" value="Single-stranded right-handed beta-helix, Pectin lyase-like"/>
    <property type="match status" value="1"/>
</dbReference>
<protein>
    <recommendedName>
        <fullName evidence="2">Right handed beta helix domain-containing protein</fullName>
    </recommendedName>
</protein>
<keyword evidence="4" id="KW-1185">Reference proteome</keyword>
<dbReference type="InterPro" id="IPR012334">
    <property type="entry name" value="Pectin_lyas_fold"/>
</dbReference>
<proteinExistence type="predicted"/>
<feature type="chain" id="PRO_5030618724" description="Right handed beta helix domain-containing protein" evidence="1">
    <location>
        <begin position="34"/>
        <end position="781"/>
    </location>
</feature>
<evidence type="ECO:0000313" key="4">
    <source>
        <dbReference type="Proteomes" id="UP000573327"/>
    </source>
</evidence>
<keyword evidence="1" id="KW-0732">Signal</keyword>
<sequence length="781" mass="79203">MGDNIKTRRGALAGAAILAALVAPVVGPGVAGAATADLYVNNAAGSNCTDAGSGLPTAPFCTVSAAAGKAEAGQTVHIATGRYDEQLKLTKSGTAGAPIRFVGADRVDAMGGVQIGKTDWKAGLHALWASGAQHVSFEGVEFTGSGAEAVLIENSSKISLLRGSVWGGGPSAPGIRIAGTSSDVRVAGMDFSYVGNSNVVVDAGVTGTVISTNRFFVNSSDSYPALVVLGSPNTVVVSNTVKSSCGNGIVLAGASTGAVVRNNVIDTSKNYPSGACPAGKDSTGLTVSAAAAPTADVDYNVISPVAGGPVYDWAGVAYRDQAAFHAASGDGTHDVVADPSIPYDGKTPQLSPIIDSADENAPGMLPLDSWGHEAKDDPVVPNTGTGSGIRDRGADEFLGFGSVFTPAGPVRLMDTREGVGVAKAPLKMGSSIDLQVAGVNGVPATGVTAVTLNVTVTAPTKGSYLTVYPHGAEYPEGATRPTASSINWVAGQTIPNQVTVPVIDGKVSFYAGGEGGTVEVLADLAGYYSEKGSPFTSAGPVRLMDTREGVGVAKAPLQMGSSIDLQVAGVSGVPATGVTAVTLNVTVTAPTKGSFLTVYPHGKPRPTASNLNWTPGLTIPNLVTVPVVDGKVSFYAGGEGGTVEVLADLAGYYSASGYATYNPVGPWRLMDTREDDYTEEQMTRRAGAVAAGDTLTMTTIPVRAKSVVLNVTVTQPTAAGYLTIYPAGGQRPVASSLNWSANQTIANQVVVPVNENGEISLYNGSGGNSHFVVDILGYHAY</sequence>
<dbReference type="InterPro" id="IPR006626">
    <property type="entry name" value="PbH1"/>
</dbReference>
<dbReference type="InterPro" id="IPR039448">
    <property type="entry name" value="Beta_helix"/>
</dbReference>
<dbReference type="InterPro" id="IPR011050">
    <property type="entry name" value="Pectin_lyase_fold/virulence"/>
</dbReference>
<organism evidence="3 4">
    <name type="scientific">Kitasatospora gansuensis</name>
    <dbReference type="NCBI Taxonomy" id="258050"/>
    <lineage>
        <taxon>Bacteria</taxon>
        <taxon>Bacillati</taxon>
        <taxon>Actinomycetota</taxon>
        <taxon>Actinomycetes</taxon>
        <taxon>Kitasatosporales</taxon>
        <taxon>Streptomycetaceae</taxon>
        <taxon>Kitasatospora</taxon>
    </lineage>
</organism>
<evidence type="ECO:0000313" key="3">
    <source>
        <dbReference type="EMBL" id="MBB4947357.1"/>
    </source>
</evidence>
<feature type="domain" description="Right handed beta helix" evidence="2">
    <location>
        <begin position="124"/>
        <end position="265"/>
    </location>
</feature>
<name>A0A7W7SBR4_9ACTN</name>
<comment type="caution">
    <text evidence="3">The sequence shown here is derived from an EMBL/GenBank/DDBJ whole genome shotgun (WGS) entry which is preliminary data.</text>
</comment>